<sequence length="265" mass="29549">MSFSYKNFSKFLLGGLSVGCVGGYFAYKNQNKPIGLNTEIYSPFTVSQITKVTPDASIFTLTPQGSIENMKNLDPISKVTIRNPDMQVQRPYTPLYINEDDFKFYIRNYEDGPVSSYIHSKKEGDTVELRGPFKTTKLDHTKFSRILGVVAGTGFAPIYQLAQNSKVPVDIIYCERPGQEPALKERLEKECPNVRVRTIQDRLISADDIFKWDGVDVPLSETLCIICGNPKFVGTVAGPKAEFGAKQGPVKGLLENSSFGKVWKL</sequence>
<keyword evidence="7" id="KW-0472">Membrane</keyword>
<dbReference type="AlphaFoldDB" id="A0AAE9WDP3"/>
<dbReference type="InterPro" id="IPR001834">
    <property type="entry name" value="CBR-like"/>
</dbReference>
<dbReference type="InterPro" id="IPR008333">
    <property type="entry name" value="Cbr1-like_FAD-bd_dom"/>
</dbReference>
<comment type="subcellular location">
    <subcellularLocation>
        <location evidence="2">Membrane</location>
    </subcellularLocation>
</comment>
<proteinExistence type="inferred from homology"/>
<evidence type="ECO:0000256" key="4">
    <source>
        <dbReference type="ARBA" id="ARBA00022630"/>
    </source>
</evidence>
<dbReference type="EMBL" id="CP115612">
    <property type="protein sequence ID" value="WBW74020.1"/>
    <property type="molecule type" value="Genomic_DNA"/>
</dbReference>
<feature type="binding site" evidence="8">
    <location>
        <position position="90"/>
    </location>
    <ligand>
        <name>FAD</name>
        <dbReference type="ChEBI" id="CHEBI:57692"/>
    </ligand>
</feature>
<evidence type="ECO:0000256" key="7">
    <source>
        <dbReference type="ARBA" id="ARBA00023136"/>
    </source>
</evidence>
<dbReference type="InterPro" id="IPR039261">
    <property type="entry name" value="FNR_nucleotide-bd"/>
</dbReference>
<keyword evidence="6" id="KW-0560">Oxidoreductase</keyword>
<dbReference type="KEGG" id="som:SOMG_02657"/>
<dbReference type="SUPFAM" id="SSF52343">
    <property type="entry name" value="Ferredoxin reductase-like, C-terminal NADP-linked domain"/>
    <property type="match status" value="1"/>
</dbReference>
<name>A0AAE9WDP3_9SCHI</name>
<dbReference type="InterPro" id="IPR017927">
    <property type="entry name" value="FAD-bd_FR_type"/>
</dbReference>
<dbReference type="GO" id="GO:0016491">
    <property type="term" value="F:oxidoreductase activity"/>
    <property type="evidence" value="ECO:0007669"/>
    <property type="project" value="UniProtKB-KW"/>
</dbReference>
<evidence type="ECO:0000256" key="6">
    <source>
        <dbReference type="ARBA" id="ARBA00023002"/>
    </source>
</evidence>
<dbReference type="Proteomes" id="UP001212411">
    <property type="component" value="Chromosome 2"/>
</dbReference>
<comment type="similarity">
    <text evidence="3">Belongs to the flavoprotein pyridine nucleotide cytochrome reductase family.</text>
</comment>
<keyword evidence="4 8" id="KW-0285">Flavoprotein</keyword>
<evidence type="ECO:0000313" key="10">
    <source>
        <dbReference type="EMBL" id="WBW74020.1"/>
    </source>
</evidence>
<dbReference type="PROSITE" id="PS51384">
    <property type="entry name" value="FAD_FR"/>
    <property type="match status" value="1"/>
</dbReference>
<dbReference type="PANTHER" id="PTHR19370:SF184">
    <property type="entry name" value="NADH-CYTOCHROME B5 REDUCTASE-LIKE"/>
    <property type="match status" value="1"/>
</dbReference>
<dbReference type="CDD" id="cd06183">
    <property type="entry name" value="cyt_b5_reduct_like"/>
    <property type="match status" value="1"/>
</dbReference>
<dbReference type="RefSeq" id="XP_056038263.1">
    <property type="nucleotide sequence ID" value="XM_056181448.1"/>
</dbReference>
<comment type="cofactor">
    <cofactor evidence="1 8">
        <name>FAD</name>
        <dbReference type="ChEBI" id="CHEBI:57692"/>
    </cofactor>
</comment>
<dbReference type="GO" id="GO:0016020">
    <property type="term" value="C:membrane"/>
    <property type="evidence" value="ECO:0007669"/>
    <property type="project" value="UniProtKB-SubCell"/>
</dbReference>
<feature type="binding site" evidence="8">
    <location>
        <position position="114"/>
    </location>
    <ligand>
        <name>FAD</name>
        <dbReference type="ChEBI" id="CHEBI:57692"/>
    </ligand>
</feature>
<feature type="binding site" evidence="8">
    <location>
        <position position="115"/>
    </location>
    <ligand>
        <name>FAD</name>
        <dbReference type="ChEBI" id="CHEBI:57692"/>
    </ligand>
</feature>
<keyword evidence="5 8" id="KW-0274">FAD</keyword>
<dbReference type="InterPro" id="IPR017938">
    <property type="entry name" value="Riboflavin_synthase-like_b-brl"/>
</dbReference>
<feature type="binding site" evidence="8">
    <location>
        <position position="91"/>
    </location>
    <ligand>
        <name>FAD</name>
        <dbReference type="ChEBI" id="CHEBI:57692"/>
    </ligand>
</feature>
<protein>
    <submittedName>
        <fullName evidence="10">Mitochondrial cytochrome c-heme linkage protein Cyc2</fullName>
    </submittedName>
</protein>
<evidence type="ECO:0000256" key="5">
    <source>
        <dbReference type="ARBA" id="ARBA00022827"/>
    </source>
</evidence>
<dbReference type="Gene3D" id="3.40.50.80">
    <property type="entry name" value="Nucleotide-binding domain of ferredoxin-NADP reductase (FNR) module"/>
    <property type="match status" value="1"/>
</dbReference>
<evidence type="ECO:0000256" key="1">
    <source>
        <dbReference type="ARBA" id="ARBA00001974"/>
    </source>
</evidence>
<evidence type="ECO:0000313" key="11">
    <source>
        <dbReference type="Proteomes" id="UP001212411"/>
    </source>
</evidence>
<evidence type="ECO:0000256" key="3">
    <source>
        <dbReference type="ARBA" id="ARBA00006105"/>
    </source>
</evidence>
<accession>A0AAE9WDP3</accession>
<reference evidence="10 11" key="1">
    <citation type="journal article" date="2023" name="G3 (Bethesda)">
        <title>A high-quality reference genome for the fission yeast Schizosaccharomyces osmophilus.</title>
        <authorList>
            <person name="Jia G.S."/>
            <person name="Zhang W.C."/>
            <person name="Liang Y."/>
            <person name="Liu X.H."/>
            <person name="Rhind N."/>
            <person name="Pidoux A."/>
            <person name="Brysch-Herzberg M."/>
            <person name="Du L.L."/>
        </authorList>
    </citation>
    <scope>NUCLEOTIDE SEQUENCE [LARGE SCALE GENOMIC DNA]</scope>
    <source>
        <strain evidence="10 11">CBS 15793</strain>
    </source>
</reference>
<evidence type="ECO:0000256" key="2">
    <source>
        <dbReference type="ARBA" id="ARBA00004370"/>
    </source>
</evidence>
<keyword evidence="11" id="KW-1185">Reference proteome</keyword>
<evidence type="ECO:0000259" key="9">
    <source>
        <dbReference type="PROSITE" id="PS51384"/>
    </source>
</evidence>
<feature type="domain" description="FAD-binding FR-type" evidence="9">
    <location>
        <begin position="39"/>
        <end position="139"/>
    </location>
</feature>
<organism evidence="10 11">
    <name type="scientific">Schizosaccharomyces osmophilus</name>
    <dbReference type="NCBI Taxonomy" id="2545709"/>
    <lineage>
        <taxon>Eukaryota</taxon>
        <taxon>Fungi</taxon>
        <taxon>Dikarya</taxon>
        <taxon>Ascomycota</taxon>
        <taxon>Taphrinomycotina</taxon>
        <taxon>Schizosaccharomycetes</taxon>
        <taxon>Schizosaccharomycetales</taxon>
        <taxon>Schizosaccharomycetaceae</taxon>
        <taxon>Schizosaccharomyces</taxon>
    </lineage>
</organism>
<gene>
    <name evidence="10" type="primary">cyc2</name>
    <name evidence="10" type="ORF">SOMG_02657</name>
</gene>
<evidence type="ECO:0000256" key="8">
    <source>
        <dbReference type="PIRSR" id="PIRSR601834-1"/>
    </source>
</evidence>
<dbReference type="Gene3D" id="2.40.30.10">
    <property type="entry name" value="Translation factors"/>
    <property type="match status" value="1"/>
</dbReference>
<feature type="binding site" evidence="8">
    <location>
        <position position="92"/>
    </location>
    <ligand>
        <name>FAD</name>
        <dbReference type="ChEBI" id="CHEBI:57692"/>
    </ligand>
</feature>
<dbReference type="Pfam" id="PF00970">
    <property type="entry name" value="FAD_binding_6"/>
    <property type="match status" value="1"/>
</dbReference>
<dbReference type="GeneID" id="80876137"/>
<dbReference type="PANTHER" id="PTHR19370">
    <property type="entry name" value="NADH-CYTOCHROME B5 REDUCTASE"/>
    <property type="match status" value="1"/>
</dbReference>
<dbReference type="SUPFAM" id="SSF63380">
    <property type="entry name" value="Riboflavin synthase domain-like"/>
    <property type="match status" value="1"/>
</dbReference>